<dbReference type="OrthoDB" id="9786302at2"/>
<dbReference type="EMBL" id="AIMB01000008">
    <property type="protein sequence ID" value="EJF88665.1"/>
    <property type="molecule type" value="Genomic_DNA"/>
</dbReference>
<dbReference type="AlphaFoldDB" id="J1JVS7"/>
<feature type="transmembrane region" description="Helical" evidence="1">
    <location>
        <begin position="6"/>
        <end position="31"/>
    </location>
</feature>
<dbReference type="HOGENOM" id="CLU_127159_0_1_5"/>
<dbReference type="PATRIC" id="fig|1094558.3.peg.1316"/>
<evidence type="ECO:0000313" key="3">
    <source>
        <dbReference type="Proteomes" id="UP000008952"/>
    </source>
</evidence>
<evidence type="ECO:0000256" key="1">
    <source>
        <dbReference type="SAM" id="Phobius"/>
    </source>
</evidence>
<dbReference type="InterPro" id="IPR018729">
    <property type="entry name" value="DUF2269_transmembrane"/>
</dbReference>
<comment type="caution">
    <text evidence="2">The sequence shown here is derived from an EMBL/GenBank/DDBJ whole genome shotgun (WGS) entry which is preliminary data.</text>
</comment>
<feature type="transmembrane region" description="Helical" evidence="1">
    <location>
        <begin position="83"/>
        <end position="103"/>
    </location>
</feature>
<proteinExistence type="predicted"/>
<sequence>MAFYSVALVIHVVAATLFFGNIMVTGVWKVFIDKSKDIEKIRIGIRLVILTDYIFTFCGAVLLALTGAYLVYYLQLDRFGEKWLLVGTSSFILSGLIWVLFLVPNQYKQKKLIENVDQFSKIAKEFNTLAQKWYFWGTLSNIFALCALVSMIIRF</sequence>
<evidence type="ECO:0000313" key="2">
    <source>
        <dbReference type="EMBL" id="EJF88665.1"/>
    </source>
</evidence>
<dbReference type="RefSeq" id="WP_008039414.1">
    <property type="nucleotide sequence ID" value="NZ_JH725147.1"/>
</dbReference>
<dbReference type="eggNOG" id="COG5528">
    <property type="taxonomic scope" value="Bacteria"/>
</dbReference>
<evidence type="ECO:0008006" key="4">
    <source>
        <dbReference type="Google" id="ProtNLM"/>
    </source>
</evidence>
<protein>
    <recommendedName>
        <fullName evidence="4">Integral membrane protein</fullName>
    </recommendedName>
</protein>
<accession>J1JVS7</accession>
<feature type="transmembrane region" description="Helical" evidence="1">
    <location>
        <begin position="133"/>
        <end position="153"/>
    </location>
</feature>
<keyword evidence="3" id="KW-1185">Reference proteome</keyword>
<reference evidence="2 3" key="1">
    <citation type="submission" date="2012-03" db="EMBL/GenBank/DDBJ databases">
        <title>The Genome Sequence of Bartonella tamiae Th239.</title>
        <authorList>
            <consortium name="The Broad Institute Genome Sequencing Platform"/>
            <consortium name="The Broad Institute Genome Sequencing Center for Infectious Disease"/>
            <person name="Feldgarden M."/>
            <person name="Kirby J."/>
            <person name="Kosoy M."/>
            <person name="Birtles R."/>
            <person name="Probert W.S."/>
            <person name="Chiaraviglio L."/>
            <person name="Young S.K."/>
            <person name="Zeng Q."/>
            <person name="Gargeya S."/>
            <person name="Fitzgerald M."/>
            <person name="Haas B."/>
            <person name="Abouelleil A."/>
            <person name="Alvarado L."/>
            <person name="Arachchi H.M."/>
            <person name="Berlin A."/>
            <person name="Chapman S.B."/>
            <person name="Gearin G."/>
            <person name="Goldberg J."/>
            <person name="Griggs A."/>
            <person name="Gujja S."/>
            <person name="Hansen M."/>
            <person name="Heiman D."/>
            <person name="Howarth C."/>
            <person name="Larimer J."/>
            <person name="Lui A."/>
            <person name="MacDonald P.J.P."/>
            <person name="McCowen C."/>
            <person name="Montmayeur A."/>
            <person name="Murphy C."/>
            <person name="Neiman D."/>
            <person name="Pearson M."/>
            <person name="Priest M."/>
            <person name="Roberts A."/>
            <person name="Saif S."/>
            <person name="Shea T."/>
            <person name="Sisk P."/>
            <person name="Stolte C."/>
            <person name="Sykes S."/>
            <person name="Wortman J."/>
            <person name="Nusbaum C."/>
            <person name="Birren B."/>
        </authorList>
    </citation>
    <scope>NUCLEOTIDE SEQUENCE [LARGE SCALE GENOMIC DNA]</scope>
    <source>
        <strain evidence="2 3">Th239</strain>
    </source>
</reference>
<organism evidence="2 3">
    <name type="scientific">Bartonella tamiae Th239</name>
    <dbReference type="NCBI Taxonomy" id="1094558"/>
    <lineage>
        <taxon>Bacteria</taxon>
        <taxon>Pseudomonadati</taxon>
        <taxon>Pseudomonadota</taxon>
        <taxon>Alphaproteobacteria</taxon>
        <taxon>Hyphomicrobiales</taxon>
        <taxon>Bartonellaceae</taxon>
        <taxon>Bartonella</taxon>
    </lineage>
</organism>
<keyword evidence="1" id="KW-0812">Transmembrane</keyword>
<gene>
    <name evidence="2" type="ORF">ME5_01216</name>
</gene>
<keyword evidence="1" id="KW-1133">Transmembrane helix</keyword>
<dbReference type="Proteomes" id="UP000008952">
    <property type="component" value="Unassembled WGS sequence"/>
</dbReference>
<feature type="transmembrane region" description="Helical" evidence="1">
    <location>
        <begin position="43"/>
        <end position="71"/>
    </location>
</feature>
<name>J1JVS7_9HYPH</name>
<keyword evidence="1" id="KW-0472">Membrane</keyword>
<dbReference type="STRING" id="1094558.ME5_01216"/>
<dbReference type="Pfam" id="PF10027">
    <property type="entry name" value="DUF2269"/>
    <property type="match status" value="1"/>
</dbReference>